<keyword evidence="6 12" id="KW-0418">Kinase</keyword>
<evidence type="ECO:0000313" key="12">
    <source>
        <dbReference type="EMBL" id="TDQ00656.1"/>
    </source>
</evidence>
<dbReference type="GO" id="GO:0046983">
    <property type="term" value="F:protein dimerization activity"/>
    <property type="evidence" value="ECO:0007669"/>
    <property type="project" value="InterPro"/>
</dbReference>
<reference evidence="12 13" key="1">
    <citation type="submission" date="2019-03" db="EMBL/GenBank/DDBJ databases">
        <title>Genomic Encyclopedia of Type Strains, Phase IV (KMG-IV): sequencing the most valuable type-strain genomes for metagenomic binning, comparative biology and taxonomic classification.</title>
        <authorList>
            <person name="Goeker M."/>
        </authorList>
    </citation>
    <scope>NUCLEOTIDE SEQUENCE [LARGE SCALE GENOMIC DNA]</scope>
    <source>
        <strain evidence="12 13">DSM 45361</strain>
    </source>
</reference>
<keyword evidence="7" id="KW-0067">ATP-binding</keyword>
<organism evidence="12 13">
    <name type="scientific">Labedaea rhizosphaerae</name>
    <dbReference type="NCBI Taxonomy" id="598644"/>
    <lineage>
        <taxon>Bacteria</taxon>
        <taxon>Bacillati</taxon>
        <taxon>Actinomycetota</taxon>
        <taxon>Actinomycetes</taxon>
        <taxon>Pseudonocardiales</taxon>
        <taxon>Pseudonocardiaceae</taxon>
        <taxon>Labedaea</taxon>
    </lineage>
</organism>
<dbReference type="Pfam" id="PF07730">
    <property type="entry name" value="HisKA_3"/>
    <property type="match status" value="1"/>
</dbReference>
<dbReference type="Pfam" id="PF23539">
    <property type="entry name" value="DUF7134"/>
    <property type="match status" value="1"/>
</dbReference>
<evidence type="ECO:0000256" key="3">
    <source>
        <dbReference type="ARBA" id="ARBA00022553"/>
    </source>
</evidence>
<feature type="domain" description="Histidine kinase/HSP90-like ATPase" evidence="9">
    <location>
        <begin position="299"/>
        <end position="384"/>
    </location>
</feature>
<sequence>MLLPVVQDALTVRSQRRLAARSELLEWAAVAALALVLLRHDLAEGPPAYRWVFTVCLLAPLLWRRRAPLTVFAVVAAVAAVQWWLDVVALADIALPVALYGVASRDGRAWPVAGGAVVMEVGAVLAAQRWSPAGSEWTIFVLLSGTTVAALATGLAVRTRAQYVAALVDRAARAERERDQLARIAVVTERGRIAREMHDIVAHTLSVMIALANGAAYTMDSEPAKARSAVEQAARLGSTAQAEMRRLLGVLRVEPADGSAPQPDTASLDDLLAAVRLAGLPTRFVVVGKAPQLAASAQLTIYRLVQEALTNVVRHAGPGATATVTLSWQDRRLNLEVVDDGHGGTGNPGHGLTGMRERAALFGGELDAGSGPDGGWRVHAVLDFAEPAP</sequence>
<dbReference type="InterPro" id="IPR011712">
    <property type="entry name" value="Sig_transdc_His_kin_sub3_dim/P"/>
</dbReference>
<evidence type="ECO:0000256" key="2">
    <source>
        <dbReference type="ARBA" id="ARBA00012438"/>
    </source>
</evidence>
<comment type="catalytic activity">
    <reaction evidence="1">
        <text>ATP + protein L-histidine = ADP + protein N-phospho-L-histidine.</text>
        <dbReference type="EC" id="2.7.13.3"/>
    </reaction>
</comment>
<gene>
    <name evidence="12" type="ORF">EV186_102517</name>
</gene>
<dbReference type="Pfam" id="PF02518">
    <property type="entry name" value="HATPase_c"/>
    <property type="match status" value="1"/>
</dbReference>
<protein>
    <recommendedName>
        <fullName evidence="2">histidine kinase</fullName>
        <ecNumber evidence="2">2.7.13.3</ecNumber>
    </recommendedName>
</protein>
<evidence type="ECO:0000313" key="13">
    <source>
        <dbReference type="Proteomes" id="UP000295444"/>
    </source>
</evidence>
<dbReference type="GO" id="GO:0000155">
    <property type="term" value="F:phosphorelay sensor kinase activity"/>
    <property type="evidence" value="ECO:0007669"/>
    <property type="project" value="InterPro"/>
</dbReference>
<dbReference type="PANTHER" id="PTHR24421">
    <property type="entry name" value="NITRATE/NITRITE SENSOR PROTEIN NARX-RELATED"/>
    <property type="match status" value="1"/>
</dbReference>
<dbReference type="PANTHER" id="PTHR24421:SF10">
    <property type="entry name" value="NITRATE_NITRITE SENSOR PROTEIN NARQ"/>
    <property type="match status" value="1"/>
</dbReference>
<evidence type="ECO:0000259" key="9">
    <source>
        <dbReference type="Pfam" id="PF02518"/>
    </source>
</evidence>
<keyword evidence="8" id="KW-0902">Two-component regulatory system</keyword>
<keyword evidence="5" id="KW-0547">Nucleotide-binding</keyword>
<feature type="domain" description="DUF7134" evidence="11">
    <location>
        <begin position="27"/>
        <end position="160"/>
    </location>
</feature>
<dbReference type="GO" id="GO:0005524">
    <property type="term" value="F:ATP binding"/>
    <property type="evidence" value="ECO:0007669"/>
    <property type="project" value="UniProtKB-KW"/>
</dbReference>
<evidence type="ECO:0000259" key="11">
    <source>
        <dbReference type="Pfam" id="PF23539"/>
    </source>
</evidence>
<evidence type="ECO:0000256" key="4">
    <source>
        <dbReference type="ARBA" id="ARBA00022679"/>
    </source>
</evidence>
<keyword evidence="3" id="KW-0597">Phosphoprotein</keyword>
<name>A0A4R6SH30_LABRH</name>
<dbReference type="Proteomes" id="UP000295444">
    <property type="component" value="Unassembled WGS sequence"/>
</dbReference>
<dbReference type="Gene3D" id="1.20.5.1930">
    <property type="match status" value="1"/>
</dbReference>
<dbReference type="EC" id="2.7.13.3" evidence="2"/>
<evidence type="ECO:0000256" key="5">
    <source>
        <dbReference type="ARBA" id="ARBA00022741"/>
    </source>
</evidence>
<dbReference type="AlphaFoldDB" id="A0A4R6SH30"/>
<evidence type="ECO:0000256" key="7">
    <source>
        <dbReference type="ARBA" id="ARBA00022840"/>
    </source>
</evidence>
<dbReference type="Gene3D" id="3.30.565.10">
    <property type="entry name" value="Histidine kinase-like ATPase, C-terminal domain"/>
    <property type="match status" value="1"/>
</dbReference>
<dbReference type="EMBL" id="SNXZ01000002">
    <property type="protein sequence ID" value="TDQ00656.1"/>
    <property type="molecule type" value="Genomic_DNA"/>
</dbReference>
<dbReference type="GO" id="GO:0016020">
    <property type="term" value="C:membrane"/>
    <property type="evidence" value="ECO:0007669"/>
    <property type="project" value="InterPro"/>
</dbReference>
<evidence type="ECO:0000256" key="1">
    <source>
        <dbReference type="ARBA" id="ARBA00000085"/>
    </source>
</evidence>
<dbReference type="InterPro" id="IPR055558">
    <property type="entry name" value="DUF7134"/>
</dbReference>
<feature type="domain" description="Signal transduction histidine kinase subgroup 3 dimerisation and phosphoacceptor" evidence="10">
    <location>
        <begin position="189"/>
        <end position="254"/>
    </location>
</feature>
<evidence type="ECO:0000256" key="8">
    <source>
        <dbReference type="ARBA" id="ARBA00023012"/>
    </source>
</evidence>
<proteinExistence type="predicted"/>
<dbReference type="SUPFAM" id="SSF55874">
    <property type="entry name" value="ATPase domain of HSP90 chaperone/DNA topoisomerase II/histidine kinase"/>
    <property type="match status" value="1"/>
</dbReference>
<dbReference type="InterPro" id="IPR003594">
    <property type="entry name" value="HATPase_dom"/>
</dbReference>
<dbReference type="InterPro" id="IPR050482">
    <property type="entry name" value="Sensor_HK_TwoCompSys"/>
</dbReference>
<evidence type="ECO:0000259" key="10">
    <source>
        <dbReference type="Pfam" id="PF07730"/>
    </source>
</evidence>
<accession>A0A4R6SH30</accession>
<dbReference type="CDD" id="cd16917">
    <property type="entry name" value="HATPase_UhpB-NarQ-NarX-like"/>
    <property type="match status" value="1"/>
</dbReference>
<evidence type="ECO:0000256" key="6">
    <source>
        <dbReference type="ARBA" id="ARBA00022777"/>
    </source>
</evidence>
<dbReference type="InterPro" id="IPR036890">
    <property type="entry name" value="HATPase_C_sf"/>
</dbReference>
<comment type="caution">
    <text evidence="12">The sequence shown here is derived from an EMBL/GenBank/DDBJ whole genome shotgun (WGS) entry which is preliminary data.</text>
</comment>
<keyword evidence="13" id="KW-1185">Reference proteome</keyword>
<keyword evidence="4" id="KW-0808">Transferase</keyword>